<keyword evidence="2 6" id="KW-0812">Transmembrane</keyword>
<dbReference type="EMBL" id="CP096973">
    <property type="protein sequence ID" value="UYO74049.1"/>
    <property type="molecule type" value="Genomic_DNA"/>
</dbReference>
<feature type="region of interest" description="Disordered" evidence="5">
    <location>
        <begin position="276"/>
        <end position="305"/>
    </location>
</feature>
<evidence type="ECO:0000256" key="4">
    <source>
        <dbReference type="ARBA" id="ARBA00023136"/>
    </source>
</evidence>
<protein>
    <submittedName>
        <fullName evidence="8">Ion transporter</fullName>
    </submittedName>
</protein>
<evidence type="ECO:0000256" key="3">
    <source>
        <dbReference type="ARBA" id="ARBA00022989"/>
    </source>
</evidence>
<feature type="transmembrane region" description="Helical" evidence="6">
    <location>
        <begin position="169"/>
        <end position="192"/>
    </location>
</feature>
<evidence type="ECO:0000313" key="9">
    <source>
        <dbReference type="Proteomes" id="UP001164935"/>
    </source>
</evidence>
<dbReference type="Pfam" id="PF00520">
    <property type="entry name" value="Ion_trans"/>
    <property type="match status" value="1"/>
</dbReference>
<feature type="transmembrane region" description="Helical" evidence="6">
    <location>
        <begin position="140"/>
        <end position="162"/>
    </location>
</feature>
<dbReference type="PANTHER" id="PTHR10037:SF62">
    <property type="entry name" value="SODIUM CHANNEL PROTEIN 60E"/>
    <property type="match status" value="1"/>
</dbReference>
<evidence type="ECO:0000256" key="1">
    <source>
        <dbReference type="ARBA" id="ARBA00004141"/>
    </source>
</evidence>
<dbReference type="Proteomes" id="UP001164935">
    <property type="component" value="Chromosome"/>
</dbReference>
<accession>A0AA46YN72</accession>
<dbReference type="AlphaFoldDB" id="A0AA46YN72"/>
<dbReference type="SUPFAM" id="SSF81324">
    <property type="entry name" value="Voltage-gated potassium channels"/>
    <property type="match status" value="1"/>
</dbReference>
<dbReference type="GO" id="GO:0005248">
    <property type="term" value="F:voltage-gated sodium channel activity"/>
    <property type="evidence" value="ECO:0007669"/>
    <property type="project" value="TreeGrafter"/>
</dbReference>
<dbReference type="KEGG" id="hqn:M0220_14375"/>
<reference evidence="8" key="1">
    <citation type="submission" date="2022-05" db="EMBL/GenBank/DDBJ databases">
        <title>Complete sequence of a novel PHA-producing Halomonas strain.</title>
        <authorList>
            <person name="Zheng Z."/>
        </authorList>
    </citation>
    <scope>NUCLEOTIDE SEQUENCE</scope>
    <source>
        <strain evidence="8">ZZQ-149</strain>
    </source>
</reference>
<evidence type="ECO:0000256" key="5">
    <source>
        <dbReference type="SAM" id="MobiDB-lite"/>
    </source>
</evidence>
<keyword evidence="3 6" id="KW-1133">Transmembrane helix</keyword>
<name>A0AA46YN72_9GAMM</name>
<feature type="compositionally biased region" description="Polar residues" evidence="5">
    <location>
        <begin position="276"/>
        <end position="286"/>
    </location>
</feature>
<dbReference type="InterPro" id="IPR005821">
    <property type="entry name" value="Ion_trans_dom"/>
</dbReference>
<evidence type="ECO:0000313" key="8">
    <source>
        <dbReference type="EMBL" id="UYO74049.1"/>
    </source>
</evidence>
<dbReference type="InterPro" id="IPR027359">
    <property type="entry name" value="Volt_channel_dom_sf"/>
</dbReference>
<evidence type="ECO:0000259" key="7">
    <source>
        <dbReference type="Pfam" id="PF00520"/>
    </source>
</evidence>
<comment type="subcellular location">
    <subcellularLocation>
        <location evidence="1">Membrane</location>
        <topology evidence="1">Multi-pass membrane protein</topology>
    </subcellularLocation>
</comment>
<dbReference type="PANTHER" id="PTHR10037">
    <property type="entry name" value="VOLTAGE-GATED CATION CHANNEL CALCIUM AND SODIUM"/>
    <property type="match status" value="1"/>
</dbReference>
<proteinExistence type="predicted"/>
<feature type="domain" description="Ion transport" evidence="7">
    <location>
        <begin position="19"/>
        <end position="237"/>
    </location>
</feature>
<sequence length="305" mass="34668">MSEPFNTWQARFEKLRSNKLFEGVVISIIVVSALVIGAKTYEETSRIEQWLLYLDIAVTVFFLIEILIRMAAERNLVSFFKKGWNVFDFLIVTASLIPMDDSEMVLLARLLRIFRVLRLVSMIPELQMLLVALVKSIPRMGYVVLLMFIIFYIYGAIGSFLFHNVDESLWGNIALAMLTLFQVATFESWATAVLYPTMEVYPYAWIYFLTFIFLNAFIFLNMMIGIVLDVMQKESAQLDLDSGEGDSAQLQALRSDVHTLKAQLDRMEAAMVQKGAPTTLNDQADLSETGLPKTGLPRTGLPRTE</sequence>
<evidence type="ECO:0000256" key="2">
    <source>
        <dbReference type="ARBA" id="ARBA00022692"/>
    </source>
</evidence>
<dbReference type="Gene3D" id="1.10.287.70">
    <property type="match status" value="1"/>
</dbReference>
<dbReference type="GO" id="GO:0001518">
    <property type="term" value="C:voltage-gated sodium channel complex"/>
    <property type="evidence" value="ECO:0007669"/>
    <property type="project" value="TreeGrafter"/>
</dbReference>
<dbReference type="InterPro" id="IPR043203">
    <property type="entry name" value="VGCC_Ca_Na"/>
</dbReference>
<keyword evidence="9" id="KW-1185">Reference proteome</keyword>
<feature type="transmembrane region" description="Helical" evidence="6">
    <location>
        <begin position="50"/>
        <end position="72"/>
    </location>
</feature>
<keyword evidence="4 6" id="KW-0472">Membrane</keyword>
<organism evidence="8 9">
    <name type="scientific">Halomonas qinghailakensis</name>
    <dbReference type="NCBI Taxonomy" id="2937790"/>
    <lineage>
        <taxon>Bacteria</taxon>
        <taxon>Pseudomonadati</taxon>
        <taxon>Pseudomonadota</taxon>
        <taxon>Gammaproteobacteria</taxon>
        <taxon>Oceanospirillales</taxon>
        <taxon>Halomonadaceae</taxon>
        <taxon>Halomonas</taxon>
    </lineage>
</organism>
<evidence type="ECO:0000256" key="6">
    <source>
        <dbReference type="SAM" id="Phobius"/>
    </source>
</evidence>
<feature type="transmembrane region" description="Helical" evidence="6">
    <location>
        <begin position="20"/>
        <end position="38"/>
    </location>
</feature>
<feature type="transmembrane region" description="Helical" evidence="6">
    <location>
        <begin position="204"/>
        <end position="228"/>
    </location>
</feature>
<dbReference type="Gene3D" id="1.20.120.350">
    <property type="entry name" value="Voltage-gated potassium channels. Chain C"/>
    <property type="match status" value="1"/>
</dbReference>
<gene>
    <name evidence="8" type="ORF">M0220_14375</name>
</gene>
<dbReference type="RefSeq" id="WP_035536528.1">
    <property type="nucleotide sequence ID" value="NZ_CP096973.1"/>
</dbReference>